<evidence type="ECO:0000256" key="1">
    <source>
        <dbReference type="SAM" id="MobiDB-lite"/>
    </source>
</evidence>
<feature type="compositionally biased region" description="Pro residues" evidence="1">
    <location>
        <begin position="1"/>
        <end position="10"/>
    </location>
</feature>
<proteinExistence type="predicted"/>
<reference evidence="2" key="1">
    <citation type="submission" date="2023-08" db="EMBL/GenBank/DDBJ databases">
        <title>Reference Genome Resource for the Citrus Pathogen Phytophthora citrophthora.</title>
        <authorList>
            <person name="Moller H."/>
            <person name="Coetzee B."/>
            <person name="Rose L.J."/>
            <person name="Van Niekerk J.M."/>
        </authorList>
    </citation>
    <scope>NUCLEOTIDE SEQUENCE</scope>
    <source>
        <strain evidence="2">STE-U-9442</strain>
    </source>
</reference>
<organism evidence="2 3">
    <name type="scientific">Phytophthora citrophthora</name>
    <dbReference type="NCBI Taxonomy" id="4793"/>
    <lineage>
        <taxon>Eukaryota</taxon>
        <taxon>Sar</taxon>
        <taxon>Stramenopiles</taxon>
        <taxon>Oomycota</taxon>
        <taxon>Peronosporomycetes</taxon>
        <taxon>Peronosporales</taxon>
        <taxon>Peronosporaceae</taxon>
        <taxon>Phytophthora</taxon>
    </lineage>
</organism>
<dbReference type="EMBL" id="JASMQC010000052">
    <property type="protein sequence ID" value="KAK1929095.1"/>
    <property type="molecule type" value="Genomic_DNA"/>
</dbReference>
<dbReference type="AlphaFoldDB" id="A0AAD9FZT8"/>
<comment type="caution">
    <text evidence="2">The sequence shown here is derived from an EMBL/GenBank/DDBJ whole genome shotgun (WGS) entry which is preliminary data.</text>
</comment>
<sequence>MLPLTNPPPLLTRQSPSMQDSSEDVEAVVATFTSHDDTVSTKRRKHYSVKLKRQVLTALEQLSLRAASRKFGVPRRTASDCVKEKENIFSFKGSEKTMARTTGTPELIPFSTEIVTYTKDIGCTDQPLTTTQNGPLYLNRAPPLDRFLHRYPGTIRVSSSTHAAVRIPPWVLPQDEKQDDLNEAQKAFSCKYDELYGQYDPSAVFNIDETGVYYDTPPSRILCERGKSAAITTSEKHSARLTAVCSVRGDGQKLPLFFILRGAPGGCIETTELPTYPKGHLYTVPRKGWMDSRVWPKVLREVMSHFVEGPSVLQVDILDCHVSQESVDIVAGELFSTL</sequence>
<dbReference type="Gene3D" id="1.10.10.60">
    <property type="entry name" value="Homeodomain-like"/>
    <property type="match status" value="1"/>
</dbReference>
<gene>
    <name evidence="2" type="ORF">P3T76_015388</name>
</gene>
<protein>
    <submittedName>
        <fullName evidence="2">Tigger transposable element-derived protein 4</fullName>
    </submittedName>
</protein>
<evidence type="ECO:0000313" key="2">
    <source>
        <dbReference type="EMBL" id="KAK1929095.1"/>
    </source>
</evidence>
<dbReference type="Proteomes" id="UP001259832">
    <property type="component" value="Unassembled WGS sequence"/>
</dbReference>
<evidence type="ECO:0000313" key="3">
    <source>
        <dbReference type="Proteomes" id="UP001259832"/>
    </source>
</evidence>
<keyword evidence="3" id="KW-1185">Reference proteome</keyword>
<name>A0AAD9FZT8_9STRA</name>
<accession>A0AAD9FZT8</accession>
<feature type="region of interest" description="Disordered" evidence="1">
    <location>
        <begin position="1"/>
        <end position="24"/>
    </location>
</feature>